<name>A0A814JWQ3_9BILA</name>
<protein>
    <submittedName>
        <fullName evidence="1">Uncharacterized protein</fullName>
    </submittedName>
</protein>
<dbReference type="SUPFAM" id="SSF54001">
    <property type="entry name" value="Cysteine proteinases"/>
    <property type="match status" value="1"/>
</dbReference>
<organism evidence="1 2">
    <name type="scientific">Brachionus calyciflorus</name>
    <dbReference type="NCBI Taxonomy" id="104777"/>
    <lineage>
        <taxon>Eukaryota</taxon>
        <taxon>Metazoa</taxon>
        <taxon>Spiralia</taxon>
        <taxon>Gnathifera</taxon>
        <taxon>Rotifera</taxon>
        <taxon>Eurotatoria</taxon>
        <taxon>Monogononta</taxon>
        <taxon>Pseudotrocha</taxon>
        <taxon>Ploima</taxon>
        <taxon>Brachionidae</taxon>
        <taxon>Brachionus</taxon>
    </lineage>
</organism>
<dbReference type="OrthoDB" id="10054020at2759"/>
<proteinExistence type="predicted"/>
<accession>A0A814JWQ3</accession>
<dbReference type="InterPro" id="IPR038765">
    <property type="entry name" value="Papain-like_cys_pep_sf"/>
</dbReference>
<dbReference type="AlphaFoldDB" id="A0A814JWQ3"/>
<dbReference type="EMBL" id="CAJNOC010005162">
    <property type="protein sequence ID" value="CAF1044206.1"/>
    <property type="molecule type" value="Genomic_DNA"/>
</dbReference>
<feature type="non-terminal residue" evidence="1">
    <location>
        <position position="1"/>
    </location>
</feature>
<dbReference type="Gene3D" id="3.40.395.10">
    <property type="entry name" value="Adenoviral Proteinase, Chain A"/>
    <property type="match status" value="1"/>
</dbReference>
<comment type="caution">
    <text evidence="1">The sequence shown here is derived from an EMBL/GenBank/DDBJ whole genome shotgun (WGS) entry which is preliminary data.</text>
</comment>
<sequence length="373" mass="43978">QQDDKFIFTLHKFENQNIITCEVYSIISDLYFWIVEQLDSHQNKEDDQEILAFTLFKDAELKLKKYFMEGSQPAMVFFKNAMVFDPQQIAYLSKNLEDCIFPDSMQLELKEEWKVYIEICSELSMQSINDFDVEKYDVFDKILSNALKTKPISKLDARNAPKIKIETELKKFPRCQFEKNNQKIETIIKDDSAKTSTELTALDNGLYVSEIQWLSSSHIDNGLEFVDRLFNRPFQLNSICFWRTWQIQNYLRYEMQVCLDPKKDLISDSPEEYQDKKLFLYDSLNNCGNAFALKPILKFLYPEKLSNEISMVEVIPQNGQNDCGLFALSYAYDLSDQKYMRQNFNNYVKYARLLAFKSKIVKMEKGKLKLITI</sequence>
<dbReference type="Proteomes" id="UP000663879">
    <property type="component" value="Unassembled WGS sequence"/>
</dbReference>
<keyword evidence="2" id="KW-1185">Reference proteome</keyword>
<reference evidence="1" key="1">
    <citation type="submission" date="2021-02" db="EMBL/GenBank/DDBJ databases">
        <authorList>
            <person name="Nowell W R."/>
        </authorList>
    </citation>
    <scope>NUCLEOTIDE SEQUENCE</scope>
    <source>
        <strain evidence="1">Ploen Becks lab</strain>
    </source>
</reference>
<evidence type="ECO:0000313" key="2">
    <source>
        <dbReference type="Proteomes" id="UP000663879"/>
    </source>
</evidence>
<gene>
    <name evidence="1" type="ORF">OXX778_LOCUS18502</name>
</gene>
<evidence type="ECO:0000313" key="1">
    <source>
        <dbReference type="EMBL" id="CAF1044206.1"/>
    </source>
</evidence>